<dbReference type="PANTHER" id="PTHR47960">
    <property type="entry name" value="DEAD-BOX ATP-DEPENDENT RNA HELICASE 50"/>
    <property type="match status" value="1"/>
</dbReference>
<keyword evidence="2" id="KW-0547">Nucleotide-binding</keyword>
<dbReference type="EMBL" id="KZ680211">
    <property type="protein sequence ID" value="PTB67435.1"/>
    <property type="molecule type" value="Genomic_DNA"/>
</dbReference>
<keyword evidence="5" id="KW-0067">ATP-binding</keyword>
<dbReference type="Gene3D" id="3.40.50.300">
    <property type="entry name" value="P-loop containing nucleotide triphosphate hydrolases"/>
    <property type="match status" value="2"/>
</dbReference>
<dbReference type="Proteomes" id="UP000241546">
    <property type="component" value="Unassembled WGS sequence"/>
</dbReference>
<dbReference type="PROSITE" id="PS51192">
    <property type="entry name" value="HELICASE_ATP_BIND_1"/>
    <property type="match status" value="1"/>
</dbReference>
<feature type="compositionally biased region" description="Polar residues" evidence="8">
    <location>
        <begin position="1292"/>
        <end position="1319"/>
    </location>
</feature>
<dbReference type="Gene3D" id="2.60.40.10">
    <property type="entry name" value="Immunoglobulins"/>
    <property type="match status" value="1"/>
</dbReference>
<evidence type="ECO:0000256" key="5">
    <source>
        <dbReference type="ARBA" id="ARBA00022840"/>
    </source>
</evidence>
<dbReference type="SUPFAM" id="SSF52540">
    <property type="entry name" value="P-loop containing nucleoside triphosphate hydrolases"/>
    <property type="match status" value="1"/>
</dbReference>
<dbReference type="SMART" id="SM00487">
    <property type="entry name" value="DEXDc"/>
    <property type="match status" value="1"/>
</dbReference>
<feature type="compositionally biased region" description="Basic residues" evidence="8">
    <location>
        <begin position="1389"/>
        <end position="1399"/>
    </location>
</feature>
<dbReference type="RefSeq" id="XP_024750755.1">
    <property type="nucleotide sequence ID" value="XM_024896948.1"/>
</dbReference>
<feature type="domain" description="Helicase C-terminal" evidence="10">
    <location>
        <begin position="778"/>
        <end position="943"/>
    </location>
</feature>
<keyword evidence="4" id="KW-0347">Helicase</keyword>
<keyword evidence="3 11" id="KW-0378">Hydrolase</keyword>
<keyword evidence="12" id="KW-1185">Reference proteome</keyword>
<feature type="compositionally biased region" description="Acidic residues" evidence="8">
    <location>
        <begin position="1136"/>
        <end position="1149"/>
    </location>
</feature>
<feature type="region of interest" description="Disordered" evidence="8">
    <location>
        <begin position="234"/>
        <end position="307"/>
    </location>
</feature>
<feature type="compositionally biased region" description="Polar residues" evidence="8">
    <location>
        <begin position="1336"/>
        <end position="1345"/>
    </location>
</feature>
<dbReference type="GO" id="GO:0003724">
    <property type="term" value="F:RNA helicase activity"/>
    <property type="evidence" value="ECO:0007669"/>
    <property type="project" value="UniProtKB-EC"/>
</dbReference>
<dbReference type="Pfam" id="PF00270">
    <property type="entry name" value="DEAD"/>
    <property type="match status" value="1"/>
</dbReference>
<protein>
    <recommendedName>
        <fullName evidence="1">RNA helicase</fullName>
        <ecNumber evidence="1">3.6.4.13</ecNumber>
    </recommendedName>
</protein>
<dbReference type="OrthoDB" id="10256233at2759"/>
<feature type="compositionally biased region" description="Polar residues" evidence="8">
    <location>
        <begin position="277"/>
        <end position="289"/>
    </location>
</feature>
<evidence type="ECO:0000256" key="3">
    <source>
        <dbReference type="ARBA" id="ARBA00022801"/>
    </source>
</evidence>
<feature type="region of interest" description="Disordered" evidence="8">
    <location>
        <begin position="384"/>
        <end position="447"/>
    </location>
</feature>
<evidence type="ECO:0000256" key="7">
    <source>
        <dbReference type="ARBA" id="ARBA00047984"/>
    </source>
</evidence>
<dbReference type="InterPro" id="IPR013783">
    <property type="entry name" value="Ig-like_fold"/>
</dbReference>
<feature type="compositionally biased region" description="Polar residues" evidence="8">
    <location>
        <begin position="996"/>
        <end position="1013"/>
    </location>
</feature>
<evidence type="ECO:0000259" key="9">
    <source>
        <dbReference type="PROSITE" id="PS51192"/>
    </source>
</evidence>
<evidence type="ECO:0000313" key="11">
    <source>
        <dbReference type="EMBL" id="PTB67435.1"/>
    </source>
</evidence>
<feature type="compositionally biased region" description="Basic and acidic residues" evidence="8">
    <location>
        <begin position="983"/>
        <end position="994"/>
    </location>
</feature>
<evidence type="ECO:0000259" key="10">
    <source>
        <dbReference type="PROSITE" id="PS51194"/>
    </source>
</evidence>
<dbReference type="GeneID" id="36605066"/>
<feature type="region of interest" description="Disordered" evidence="8">
    <location>
        <begin position="1070"/>
        <end position="1471"/>
    </location>
</feature>
<feature type="compositionally biased region" description="Polar residues" evidence="8">
    <location>
        <begin position="1091"/>
        <end position="1105"/>
    </location>
</feature>
<accession>A0A2T4BDP2</accession>
<feature type="domain" description="Helicase ATP-binding" evidence="9">
    <location>
        <begin position="519"/>
        <end position="729"/>
    </location>
</feature>
<keyword evidence="6" id="KW-0694">RNA-binding</keyword>
<proteinExistence type="predicted"/>
<comment type="catalytic activity">
    <reaction evidence="7">
        <text>ATP + H2O = ADP + phosphate + H(+)</text>
        <dbReference type="Rhea" id="RHEA:13065"/>
        <dbReference type="ChEBI" id="CHEBI:15377"/>
        <dbReference type="ChEBI" id="CHEBI:15378"/>
        <dbReference type="ChEBI" id="CHEBI:30616"/>
        <dbReference type="ChEBI" id="CHEBI:43474"/>
        <dbReference type="ChEBI" id="CHEBI:456216"/>
        <dbReference type="EC" id="3.6.4.13"/>
    </reaction>
</comment>
<feature type="compositionally biased region" description="Basic and acidic residues" evidence="8">
    <location>
        <begin position="387"/>
        <end position="399"/>
    </location>
</feature>
<organism evidence="11 12">
    <name type="scientific">Trichoderma citrinoviride</name>
    <dbReference type="NCBI Taxonomy" id="58853"/>
    <lineage>
        <taxon>Eukaryota</taxon>
        <taxon>Fungi</taxon>
        <taxon>Dikarya</taxon>
        <taxon>Ascomycota</taxon>
        <taxon>Pezizomycotina</taxon>
        <taxon>Sordariomycetes</taxon>
        <taxon>Hypocreomycetidae</taxon>
        <taxon>Hypocreales</taxon>
        <taxon>Hypocreaceae</taxon>
        <taxon>Trichoderma</taxon>
    </lineage>
</organism>
<feature type="compositionally biased region" description="Low complexity" evidence="8">
    <location>
        <begin position="928"/>
        <end position="946"/>
    </location>
</feature>
<evidence type="ECO:0000256" key="8">
    <source>
        <dbReference type="SAM" id="MobiDB-lite"/>
    </source>
</evidence>
<evidence type="ECO:0000256" key="6">
    <source>
        <dbReference type="ARBA" id="ARBA00022884"/>
    </source>
</evidence>
<dbReference type="InterPro" id="IPR014001">
    <property type="entry name" value="Helicase_ATP-bd"/>
</dbReference>
<dbReference type="PROSITE" id="PS51194">
    <property type="entry name" value="HELICASE_CTER"/>
    <property type="match status" value="1"/>
</dbReference>
<dbReference type="InterPro" id="IPR027417">
    <property type="entry name" value="P-loop_NTPase"/>
</dbReference>
<reference evidence="12" key="1">
    <citation type="submission" date="2016-07" db="EMBL/GenBank/DDBJ databases">
        <title>Multiple horizontal gene transfer events from other fungi enriched the ability of initially mycotrophic Trichoderma (Ascomycota) to feed on dead plant biomass.</title>
        <authorList>
            <consortium name="DOE Joint Genome Institute"/>
            <person name="Atanasova L."/>
            <person name="Chenthamara K."/>
            <person name="Zhang J."/>
            <person name="Grujic M."/>
            <person name="Henrissat B."/>
            <person name="Kuo A."/>
            <person name="Aerts A."/>
            <person name="Salamov A."/>
            <person name="Lipzen A."/>
            <person name="Labutti K."/>
            <person name="Barry K."/>
            <person name="Miao Y."/>
            <person name="Rahimi M.J."/>
            <person name="Shen Q."/>
            <person name="Grigoriev I.V."/>
            <person name="Kubicek C.P."/>
            <person name="Druzhinina I.S."/>
        </authorList>
    </citation>
    <scope>NUCLEOTIDE SEQUENCE [LARGE SCALE GENOMIC DNA]</scope>
    <source>
        <strain evidence="12">TUCIM 6016</strain>
    </source>
</reference>
<feature type="region of interest" description="Disordered" evidence="8">
    <location>
        <begin position="928"/>
        <end position="1035"/>
    </location>
</feature>
<sequence length="1503" mass="166228">MSSAAVPYTVTFHRPGTEPPVFLAGNFANLEWGLQEMEFSRKDGGEYFFESRVFGEPGREYQFKFRAGKEGPWMVDENRATATDEMGNRNNVLKMPKNYVPKLKGEEQRRTSTPIEQVASVAAEVADTAAKLDEQDDSTPPISRSGGESEIDEELKTPLFAHECFGAYNYVDDALDHQALDDDKLRRESSKPRFDEFNIDEVDINDPTIEQFPCDKTAIFSTLRKIQSSLAEDQAVIDDTQPSPRMDARRFSVDSDDSVLSAGSLSPATARKRENRMSTSSGRNRSLVSLGSIAEEPKTPGPEEGAHPVATAGYMKNDTGFGPANSVCLRCVYTIRSRPLTQPSLSPSILPSVQPQPCLGQRSFTQRARDRPSRMILADQVHKTPRLGRDDRKPRRERIAGPFAGMNRTVANIDPSRAAARARSVDRKDSKDDSRRRPPNDRKALKMQRALASVSYSKRTSLKEKMQSYESFDQFDLLPAVKTAIGDEVFAGMVDIRPTPVQRLAIPALLGQKEPGEKRAQQERQSSFLLAAETGSGKTLAYLLPAIDALKRAEAEDPEIQAYKERAQIEKERQKAADFKGKPFEEPHPTMARPKVVVLVPTAELAHQVGLVAKKLSHAVKFKTEILSSNLKPQQIQRNLYGPKGLDLVISTPHLLASIADSDPNILSRVSHLIIDEADSLFDRSFSAVTSSIVERSTPSMKQLICCSATIPRKLNNYLATNYPKMVRITTPNLHAIPRRVQLGVIDVSKDPYRNNKDLACADAIYTIGREASQHENLLKDEIDVRRIIVFVNEREKTEQVAEYLRSKGIDAQALHRDTPEKRHGETLETFTTSEPLRIIAPPNPSRKRSLANVKVLVVTDLASRGIDTLAVRHVILYDVPHTTIDFIHRLGRAGRMGRRGRGIVLVGNDDRRDVVADVKKSMFMARGAARAAAQPPSSSSPSIAGDQKTETRGRPRGRPRKNPLPATRPSISEEDAIQAATRTRDEALEKLANKDATTTSDETAPRASSRSSIELGRFTATTTPGRNRRDTSGLDLADSVFGDLEDSFAEGNIPGSARSGDISNMSYSALRSQSRRSSFVGRNDPPIRPSSRTGNTPRVGSSFNIGLFKRRAREPSILGGSRIALQEEEPRAIEDSEADSEDDFEPEAESTPLNNRRRTQGKIDSEEPEVPYEAESSNSRKRKSLDTQQSRARPGKVSRTEPGPSRQPGERDSSELPDAPPFSQHDQVDETSDSELSEMSLPRDLPARLPPRPVTPVNLEEIAAPPASSGSEGPEVWPDIRTLAKKRRRPSVTTPTRLENLSDMSSPPSLTHSPNYDTAKTGKPRGRPPQRQQQESPKMTTADLTSLLPKRKYKKSRDPLGLESDEELDTSGLGHEDDELSYLDTQTARRRKRGRPPTKARSASRGGKRTASSSARPTSYAARSRHSSDKENAENDGSGSENEEVSRFDPLADDTFNEAAGGSADAISTEELKQASNKFKEVDKWELDFEEVAEPSSPQDGR</sequence>
<dbReference type="SUPFAM" id="SSF81296">
    <property type="entry name" value="E set domains"/>
    <property type="match status" value="1"/>
</dbReference>
<gene>
    <name evidence="11" type="ORF">BBK36DRAFT_1196633</name>
</gene>
<dbReference type="EC" id="3.6.4.13" evidence="1"/>
<evidence type="ECO:0000256" key="1">
    <source>
        <dbReference type="ARBA" id="ARBA00012552"/>
    </source>
</evidence>
<dbReference type="InterPro" id="IPR011545">
    <property type="entry name" value="DEAD/DEAH_box_helicase_dom"/>
</dbReference>
<dbReference type="InterPro" id="IPR014756">
    <property type="entry name" value="Ig_E-set"/>
</dbReference>
<dbReference type="CDD" id="cd02859">
    <property type="entry name" value="E_set_AMPKbeta_like_N"/>
    <property type="match status" value="1"/>
</dbReference>
<dbReference type="SMART" id="SM00490">
    <property type="entry name" value="HELICc"/>
    <property type="match status" value="1"/>
</dbReference>
<feature type="region of interest" description="Disordered" evidence="8">
    <location>
        <begin position="129"/>
        <end position="152"/>
    </location>
</feature>
<evidence type="ECO:0000256" key="2">
    <source>
        <dbReference type="ARBA" id="ARBA00022741"/>
    </source>
</evidence>
<name>A0A2T4BDP2_9HYPO</name>
<dbReference type="GO" id="GO:0016787">
    <property type="term" value="F:hydrolase activity"/>
    <property type="evidence" value="ECO:0007669"/>
    <property type="project" value="UniProtKB-KW"/>
</dbReference>
<dbReference type="GO" id="GO:0005524">
    <property type="term" value="F:ATP binding"/>
    <property type="evidence" value="ECO:0007669"/>
    <property type="project" value="UniProtKB-KW"/>
</dbReference>
<dbReference type="GO" id="GO:0003723">
    <property type="term" value="F:RNA binding"/>
    <property type="evidence" value="ECO:0007669"/>
    <property type="project" value="UniProtKB-KW"/>
</dbReference>
<dbReference type="Pfam" id="PF00271">
    <property type="entry name" value="Helicase_C"/>
    <property type="match status" value="1"/>
</dbReference>
<evidence type="ECO:0000313" key="12">
    <source>
        <dbReference type="Proteomes" id="UP000241546"/>
    </source>
</evidence>
<dbReference type="InterPro" id="IPR001650">
    <property type="entry name" value="Helicase_C-like"/>
</dbReference>
<evidence type="ECO:0000256" key="4">
    <source>
        <dbReference type="ARBA" id="ARBA00022806"/>
    </source>
</evidence>
<feature type="compositionally biased region" description="Basic and acidic residues" evidence="8">
    <location>
        <begin position="423"/>
        <end position="444"/>
    </location>
</feature>